<evidence type="ECO:0000313" key="2">
    <source>
        <dbReference type="EMBL" id="OCL96498.1"/>
    </source>
</evidence>
<dbReference type="GO" id="GO:0003677">
    <property type="term" value="F:DNA binding"/>
    <property type="evidence" value="ECO:0007669"/>
    <property type="project" value="InterPro"/>
</dbReference>
<sequence length="126" mass="14492">MTRLELIQKIEHRKKQINISIENLARLSHLGVRTVNRFFAGEDVKLSTIEKITNLLGLDFAGNEVVPLKELEKQRAKEKAIFMASLVQSTSALEVQGLETDPLNKIIDKFEKEFLQGQYKNRLWVV</sequence>
<proteinExistence type="predicted"/>
<evidence type="ECO:0000313" key="3">
    <source>
        <dbReference type="Proteomes" id="UP000093281"/>
    </source>
</evidence>
<dbReference type="InterPro" id="IPR001387">
    <property type="entry name" value="Cro/C1-type_HTH"/>
</dbReference>
<dbReference type="RefSeq" id="WP_066187737.1">
    <property type="nucleotide sequence ID" value="NZ_LCUJ01000014.1"/>
</dbReference>
<feature type="domain" description="HTH cro/C1-type" evidence="1">
    <location>
        <begin position="10"/>
        <end position="63"/>
    </location>
</feature>
<dbReference type="PROSITE" id="PS50943">
    <property type="entry name" value="HTH_CROC1"/>
    <property type="match status" value="1"/>
</dbReference>
<protein>
    <recommendedName>
        <fullName evidence="1">HTH cro/C1-type domain-containing protein</fullName>
    </recommendedName>
</protein>
<dbReference type="Proteomes" id="UP000093281">
    <property type="component" value="Unassembled WGS sequence"/>
</dbReference>
<dbReference type="SUPFAM" id="SSF47413">
    <property type="entry name" value="lambda repressor-like DNA-binding domains"/>
    <property type="match status" value="1"/>
</dbReference>
<gene>
    <name evidence="2" type="ORF">AAX29_02037</name>
</gene>
<dbReference type="Pfam" id="PF01381">
    <property type="entry name" value="HTH_3"/>
    <property type="match status" value="1"/>
</dbReference>
<dbReference type="InterPro" id="IPR010982">
    <property type="entry name" value="Lambda_DNA-bd_dom_sf"/>
</dbReference>
<organism evidence="2 3">
    <name type="scientific">Aliarcobacter thereius</name>
    <dbReference type="NCBI Taxonomy" id="544718"/>
    <lineage>
        <taxon>Bacteria</taxon>
        <taxon>Pseudomonadati</taxon>
        <taxon>Campylobacterota</taxon>
        <taxon>Epsilonproteobacteria</taxon>
        <taxon>Campylobacterales</taxon>
        <taxon>Arcobacteraceae</taxon>
        <taxon>Aliarcobacter</taxon>
    </lineage>
</organism>
<accession>A0A1C0B2L1</accession>
<comment type="caution">
    <text evidence="2">The sequence shown here is derived from an EMBL/GenBank/DDBJ whole genome shotgun (WGS) entry which is preliminary data.</text>
</comment>
<evidence type="ECO:0000259" key="1">
    <source>
        <dbReference type="PROSITE" id="PS50943"/>
    </source>
</evidence>
<name>A0A1C0B2L1_9BACT</name>
<dbReference type="Gene3D" id="1.10.260.40">
    <property type="entry name" value="lambda repressor-like DNA-binding domains"/>
    <property type="match status" value="1"/>
</dbReference>
<dbReference type="SMART" id="SM00530">
    <property type="entry name" value="HTH_XRE"/>
    <property type="match status" value="1"/>
</dbReference>
<dbReference type="EMBL" id="LCUJ01000014">
    <property type="protein sequence ID" value="OCL96498.1"/>
    <property type="molecule type" value="Genomic_DNA"/>
</dbReference>
<reference evidence="3" key="1">
    <citation type="submission" date="2015-05" db="EMBL/GenBank/DDBJ databases">
        <authorList>
            <person name="Rovetto F."/>
            <person name="Cocolin L."/>
            <person name="Illeghems K."/>
            <person name="Van Nieuwerburgh F."/>
            <person name="Houf K."/>
        </authorList>
    </citation>
    <scope>NUCLEOTIDE SEQUENCE [LARGE SCALE GENOMIC DNA]</scope>
    <source>
        <strain evidence="3">DU22</strain>
    </source>
</reference>
<dbReference type="PATRIC" id="fig|544718.51.peg.2006"/>
<dbReference type="OrthoDB" id="5365717at2"/>
<dbReference type="AlphaFoldDB" id="A0A1C0B2L1"/>